<comment type="caution">
    <text evidence="1">The sequence shown here is derived from an EMBL/GenBank/DDBJ whole genome shotgun (WGS) entry which is preliminary data.</text>
</comment>
<reference evidence="1 2" key="1">
    <citation type="submission" date="2024-08" db="EMBL/GenBank/DDBJ databases">
        <authorList>
            <person name="Cucini C."/>
            <person name="Frati F."/>
        </authorList>
    </citation>
    <scope>NUCLEOTIDE SEQUENCE [LARGE SCALE GENOMIC DNA]</scope>
</reference>
<dbReference type="EMBL" id="CAXLJM020000076">
    <property type="protein sequence ID" value="CAL8129147.1"/>
    <property type="molecule type" value="Genomic_DNA"/>
</dbReference>
<gene>
    <name evidence="1" type="ORF">ODALV1_LOCUS22908</name>
</gene>
<dbReference type="Proteomes" id="UP001642540">
    <property type="component" value="Unassembled WGS sequence"/>
</dbReference>
<organism evidence="1 2">
    <name type="scientific">Orchesella dallaii</name>
    <dbReference type="NCBI Taxonomy" id="48710"/>
    <lineage>
        <taxon>Eukaryota</taxon>
        <taxon>Metazoa</taxon>
        <taxon>Ecdysozoa</taxon>
        <taxon>Arthropoda</taxon>
        <taxon>Hexapoda</taxon>
        <taxon>Collembola</taxon>
        <taxon>Entomobryomorpha</taxon>
        <taxon>Entomobryoidea</taxon>
        <taxon>Orchesellidae</taxon>
        <taxon>Orchesellinae</taxon>
        <taxon>Orchesella</taxon>
    </lineage>
</organism>
<evidence type="ECO:0000313" key="1">
    <source>
        <dbReference type="EMBL" id="CAL8129147.1"/>
    </source>
</evidence>
<proteinExistence type="predicted"/>
<keyword evidence="2" id="KW-1185">Reference proteome</keyword>
<protein>
    <submittedName>
        <fullName evidence="1">Uncharacterized protein</fullName>
    </submittedName>
</protein>
<evidence type="ECO:0000313" key="2">
    <source>
        <dbReference type="Proteomes" id="UP001642540"/>
    </source>
</evidence>
<sequence>MGKQATRSTFSLSRRSRVRYIENEVSKIVKPRILKTVTVKQFADSYLTPDLTISSDLDCLSASNDSISSSDIEENQFVAEQLEPATPHSSNFFSETTSENFKNFNILESLRDWSLENNISRTAFSDLLRKLKQHECFKNLPVDPRTVLSTLPLLQRPLLAMEILFTLGYYMV</sequence>
<name>A0ABP1RJF3_9HEXA</name>
<accession>A0ABP1RJF3</accession>